<dbReference type="AlphaFoldDB" id="A0A0P8CZ48"/>
<dbReference type="EMBL" id="LJZQ01000011">
    <property type="protein sequence ID" value="KPQ28817.1"/>
    <property type="molecule type" value="Genomic_DNA"/>
</dbReference>
<dbReference type="InterPro" id="IPR002123">
    <property type="entry name" value="Plipid/glycerol_acylTrfase"/>
</dbReference>
<dbReference type="PATRIC" id="fig|1305731.5.peg.132"/>
<proteinExistence type="predicted"/>
<dbReference type="Pfam" id="PF01553">
    <property type="entry name" value="Acyltransferase"/>
    <property type="match status" value="1"/>
</dbReference>
<evidence type="ECO:0000259" key="6">
    <source>
        <dbReference type="SMART" id="SM00563"/>
    </source>
</evidence>
<dbReference type="EC" id="2.3.1.51" evidence="7"/>
<dbReference type="GO" id="GO:0006654">
    <property type="term" value="P:phosphatidic acid biosynthetic process"/>
    <property type="evidence" value="ECO:0007669"/>
    <property type="project" value="TreeGrafter"/>
</dbReference>
<keyword evidence="5 7" id="KW-0012">Acyltransferase</keyword>
<organism evidence="7 8">
    <name type="scientific">Marinobacter excellens HL-55</name>
    <dbReference type="NCBI Taxonomy" id="1305731"/>
    <lineage>
        <taxon>Bacteria</taxon>
        <taxon>Pseudomonadati</taxon>
        <taxon>Pseudomonadota</taxon>
        <taxon>Gammaproteobacteria</taxon>
        <taxon>Pseudomonadales</taxon>
        <taxon>Marinobacteraceae</taxon>
        <taxon>Marinobacter</taxon>
    </lineage>
</organism>
<dbReference type="STRING" id="1305731.GCA_000934705_02090"/>
<keyword evidence="4" id="KW-0443">Lipid metabolism</keyword>
<comment type="caution">
    <text evidence="7">The sequence shown here is derived from an EMBL/GenBank/DDBJ whole genome shotgun (WGS) entry which is preliminary data.</text>
</comment>
<keyword evidence="2" id="KW-0444">Lipid biosynthesis</keyword>
<dbReference type="CDD" id="cd07989">
    <property type="entry name" value="LPLAT_AGPAT-like"/>
    <property type="match status" value="1"/>
</dbReference>
<evidence type="ECO:0000256" key="2">
    <source>
        <dbReference type="ARBA" id="ARBA00022516"/>
    </source>
</evidence>
<feature type="domain" description="Phospholipid/glycerol acyltransferase" evidence="6">
    <location>
        <begin position="86"/>
        <end position="197"/>
    </location>
</feature>
<evidence type="ECO:0000256" key="1">
    <source>
        <dbReference type="ARBA" id="ARBA00005189"/>
    </source>
</evidence>
<evidence type="ECO:0000313" key="8">
    <source>
        <dbReference type="Proteomes" id="UP000050416"/>
    </source>
</evidence>
<evidence type="ECO:0000256" key="5">
    <source>
        <dbReference type="ARBA" id="ARBA00023315"/>
    </source>
</evidence>
<dbReference type="Proteomes" id="UP000050416">
    <property type="component" value="Unassembled WGS sequence"/>
</dbReference>
<reference evidence="7 8" key="1">
    <citation type="submission" date="2015-09" db="EMBL/GenBank/DDBJ databases">
        <title>Identification and resolution of microdiversity through metagenomic sequencing of parallel consortia.</title>
        <authorList>
            <person name="Nelson W.C."/>
            <person name="Romine M.F."/>
            <person name="Lindemann S.R."/>
        </authorList>
    </citation>
    <scope>NUCLEOTIDE SEQUENCE [LARGE SCALE GENOMIC DNA]</scope>
    <source>
        <strain evidence="7">HL-55</strain>
    </source>
</reference>
<evidence type="ECO:0000256" key="4">
    <source>
        <dbReference type="ARBA" id="ARBA00023098"/>
    </source>
</evidence>
<protein>
    <submittedName>
        <fullName evidence="7">1-acyl-sn-glycerol-3-phosphate acyltransferase</fullName>
        <ecNumber evidence="7">2.3.1.51</ecNumber>
    </submittedName>
</protein>
<dbReference type="GO" id="GO:0003841">
    <property type="term" value="F:1-acylglycerol-3-phosphate O-acyltransferase activity"/>
    <property type="evidence" value="ECO:0007669"/>
    <property type="project" value="UniProtKB-EC"/>
</dbReference>
<gene>
    <name evidence="7" type="primary">plsC-2</name>
    <name evidence="7" type="ORF">HLUCCX14_08950</name>
</gene>
<dbReference type="SUPFAM" id="SSF69593">
    <property type="entry name" value="Glycerol-3-phosphate (1)-acyltransferase"/>
    <property type="match status" value="1"/>
</dbReference>
<keyword evidence="3 7" id="KW-0808">Transferase</keyword>
<name>A0A0P8CZ48_9GAMM</name>
<dbReference type="PANTHER" id="PTHR10434:SF64">
    <property type="entry name" value="1-ACYL-SN-GLYCEROL-3-PHOSPHATE ACYLTRANSFERASE-RELATED"/>
    <property type="match status" value="1"/>
</dbReference>
<evidence type="ECO:0000313" key="7">
    <source>
        <dbReference type="EMBL" id="KPQ28817.1"/>
    </source>
</evidence>
<dbReference type="SMART" id="SM00563">
    <property type="entry name" value="PlsC"/>
    <property type="match status" value="1"/>
</dbReference>
<comment type="pathway">
    <text evidence="1">Lipid metabolism.</text>
</comment>
<accession>A0A0P8CZ48</accession>
<sequence length="288" mass="31451">MAVILWAAMPDKREKHMEWIRLTGRLSGFAVFLVGTCALAIALRLADIFCAKPVDRSPWSAFCFRRACQCLGFRIYVHGQLAESNALYVANHISWSDIPILGAITPMRFLSKAEVGAWPVIGWLAHQAGTLFIERGNGQARRVKTQINACLEAGESVLVFPEGTTSTGVTVLPIHGLLLTAAKTTGRPIQPVTIGYRRDCRPDSLAPFIGDDSFHHHLIRLLKQKPTRVDVVIHAAVDARKTESTQQLAALVHQHISAGLQRIHAGEFETASGAAINTTVDPGLSRLP</sequence>
<dbReference type="PANTHER" id="PTHR10434">
    <property type="entry name" value="1-ACYL-SN-GLYCEROL-3-PHOSPHATE ACYLTRANSFERASE"/>
    <property type="match status" value="1"/>
</dbReference>
<evidence type="ECO:0000256" key="3">
    <source>
        <dbReference type="ARBA" id="ARBA00022679"/>
    </source>
</evidence>